<evidence type="ECO:0000313" key="2">
    <source>
        <dbReference type="Proteomes" id="UP000053237"/>
    </source>
</evidence>
<proteinExistence type="predicted"/>
<evidence type="ECO:0000313" key="1">
    <source>
        <dbReference type="EMBL" id="CCI47275.1"/>
    </source>
</evidence>
<keyword evidence="2" id="KW-1185">Reference proteome</keyword>
<comment type="caution">
    <text evidence="1">The sequence shown here is derived from an EMBL/GenBank/DDBJ whole genome shotgun (WGS) entry which is preliminary data.</text>
</comment>
<protein>
    <submittedName>
        <fullName evidence="1">Uncharacterized protein</fullName>
    </submittedName>
</protein>
<name>A0A024GL69_9STRA</name>
<dbReference type="AlphaFoldDB" id="A0A024GL69"/>
<sequence length="115" mass="12840">MKENAGHSIEELSKINFFIRSQANLKSYSISNCISSSCRSDLSKKAVRVSDEFCFAYNFPPPERLDSNCVLDCVDLEMGGWEHFDVSSIPPISSDSIKARFSLIKVGHSHFFAGN</sequence>
<dbReference type="EMBL" id="CAIX01000162">
    <property type="protein sequence ID" value="CCI47275.1"/>
    <property type="molecule type" value="Genomic_DNA"/>
</dbReference>
<gene>
    <name evidence="1" type="ORF">BN9_082820</name>
</gene>
<accession>A0A024GL69</accession>
<organism evidence="1 2">
    <name type="scientific">Albugo candida</name>
    <dbReference type="NCBI Taxonomy" id="65357"/>
    <lineage>
        <taxon>Eukaryota</taxon>
        <taxon>Sar</taxon>
        <taxon>Stramenopiles</taxon>
        <taxon>Oomycota</taxon>
        <taxon>Peronosporomycetes</taxon>
        <taxon>Albuginales</taxon>
        <taxon>Albuginaceae</taxon>
        <taxon>Albugo</taxon>
    </lineage>
</organism>
<dbReference type="InParanoid" id="A0A024GL69"/>
<dbReference type="Proteomes" id="UP000053237">
    <property type="component" value="Unassembled WGS sequence"/>
</dbReference>
<reference evidence="1 2" key="1">
    <citation type="submission" date="2012-05" db="EMBL/GenBank/DDBJ databases">
        <title>Recombination and specialization in a pathogen metapopulation.</title>
        <authorList>
            <person name="Gardiner A."/>
            <person name="Kemen E."/>
            <person name="Schultz-Larsen T."/>
            <person name="MacLean D."/>
            <person name="Van Oosterhout C."/>
            <person name="Jones J.D.G."/>
        </authorList>
    </citation>
    <scope>NUCLEOTIDE SEQUENCE [LARGE SCALE GENOMIC DNA]</scope>
    <source>
        <strain evidence="1 2">Ac Nc2</strain>
    </source>
</reference>